<dbReference type="GO" id="GO:0009313">
    <property type="term" value="P:oligosaccharide catabolic process"/>
    <property type="evidence" value="ECO:0007669"/>
    <property type="project" value="TreeGrafter"/>
</dbReference>
<comment type="similarity">
    <text evidence="1">Belongs to the glycosyl hydrolase 38 family.</text>
</comment>
<evidence type="ECO:0000259" key="5">
    <source>
        <dbReference type="SMART" id="SM00872"/>
    </source>
</evidence>
<dbReference type="InterPro" id="IPR041147">
    <property type="entry name" value="GH38_C"/>
</dbReference>
<dbReference type="GO" id="GO:0030246">
    <property type="term" value="F:carbohydrate binding"/>
    <property type="evidence" value="ECO:0007669"/>
    <property type="project" value="InterPro"/>
</dbReference>
<dbReference type="InterPro" id="IPR027291">
    <property type="entry name" value="Glyco_hydro_38_N_sf"/>
</dbReference>
<evidence type="ECO:0000256" key="3">
    <source>
        <dbReference type="ARBA" id="ARBA00022801"/>
    </source>
</evidence>
<dbReference type="Pfam" id="PF07748">
    <property type="entry name" value="Glyco_hydro_38C"/>
    <property type="match status" value="1"/>
</dbReference>
<keyword evidence="3" id="KW-0378">Hydrolase</keyword>
<dbReference type="InterPro" id="IPR028995">
    <property type="entry name" value="Glyco_hydro_57/38_cen_sf"/>
</dbReference>
<dbReference type="Pfam" id="PF09261">
    <property type="entry name" value="Alpha-mann_mid"/>
    <property type="match status" value="1"/>
</dbReference>
<comment type="caution">
    <text evidence="6">The sequence shown here is derived from an EMBL/GenBank/DDBJ whole genome shotgun (WGS) entry which is preliminary data.</text>
</comment>
<evidence type="ECO:0000256" key="4">
    <source>
        <dbReference type="ARBA" id="ARBA00023295"/>
    </source>
</evidence>
<dbReference type="SUPFAM" id="SSF74650">
    <property type="entry name" value="Galactose mutarotase-like"/>
    <property type="match status" value="1"/>
</dbReference>
<dbReference type="GO" id="GO:0006013">
    <property type="term" value="P:mannose metabolic process"/>
    <property type="evidence" value="ECO:0007669"/>
    <property type="project" value="InterPro"/>
</dbReference>
<dbReference type="SUPFAM" id="SSF88688">
    <property type="entry name" value="Families 57/38 glycoside transferase middle domain"/>
    <property type="match status" value="1"/>
</dbReference>
<dbReference type="SUPFAM" id="SSF88713">
    <property type="entry name" value="Glycoside hydrolase/deacetylase"/>
    <property type="match status" value="1"/>
</dbReference>
<feature type="domain" description="Glycoside hydrolase family 38 central" evidence="5">
    <location>
        <begin position="521"/>
        <end position="599"/>
    </location>
</feature>
<dbReference type="CDD" id="cd10789">
    <property type="entry name" value="GH38N_AMII_ER_cytosolic"/>
    <property type="match status" value="1"/>
</dbReference>
<dbReference type="GO" id="GO:0004559">
    <property type="term" value="F:alpha-mannosidase activity"/>
    <property type="evidence" value="ECO:0007669"/>
    <property type="project" value="InterPro"/>
</dbReference>
<evidence type="ECO:0000256" key="2">
    <source>
        <dbReference type="ARBA" id="ARBA00022723"/>
    </source>
</evidence>
<dbReference type="PANTHER" id="PTHR46017">
    <property type="entry name" value="ALPHA-MANNOSIDASE 2C1"/>
    <property type="match status" value="1"/>
</dbReference>
<name>A0A094Q6H2_9ZZZZ</name>
<proteinExistence type="inferred from homology"/>
<dbReference type="GO" id="GO:0046872">
    <property type="term" value="F:metal ion binding"/>
    <property type="evidence" value="ECO:0007669"/>
    <property type="project" value="UniProtKB-KW"/>
</dbReference>
<dbReference type="FunFam" id="3.20.110.10:FF:000002">
    <property type="entry name" value="alpha-mannosidase 2C1 isoform X1"/>
    <property type="match status" value="1"/>
</dbReference>
<dbReference type="InterPro" id="IPR011682">
    <property type="entry name" value="Glyco_hydro_38_C"/>
</dbReference>
<keyword evidence="2" id="KW-0479">Metal-binding</keyword>
<evidence type="ECO:0000313" key="6">
    <source>
        <dbReference type="EMBL" id="KGA19790.1"/>
    </source>
</evidence>
<dbReference type="Gene3D" id="3.20.110.10">
    <property type="entry name" value="Glycoside hydrolase 38, N terminal domain"/>
    <property type="match status" value="1"/>
</dbReference>
<evidence type="ECO:0000256" key="1">
    <source>
        <dbReference type="ARBA" id="ARBA00009792"/>
    </source>
</evidence>
<dbReference type="EMBL" id="JNSL01000027">
    <property type="protein sequence ID" value="KGA19790.1"/>
    <property type="molecule type" value="Genomic_DNA"/>
</dbReference>
<dbReference type="InterPro" id="IPR011013">
    <property type="entry name" value="Gal_mutarotase_sf_dom"/>
</dbReference>
<dbReference type="AlphaFoldDB" id="A0A094Q6H2"/>
<dbReference type="Gene3D" id="1.20.1270.50">
    <property type="entry name" value="Glycoside hydrolase family 38, central domain"/>
    <property type="match status" value="1"/>
</dbReference>
<dbReference type="SMART" id="SM00872">
    <property type="entry name" value="Alpha-mann_mid"/>
    <property type="match status" value="1"/>
</dbReference>
<dbReference type="Gene3D" id="2.70.98.30">
    <property type="entry name" value="Golgi alpha-mannosidase II, domain 4"/>
    <property type="match status" value="1"/>
</dbReference>
<organism evidence="6">
    <name type="scientific">freshwater metagenome</name>
    <dbReference type="NCBI Taxonomy" id="449393"/>
    <lineage>
        <taxon>unclassified sequences</taxon>
        <taxon>metagenomes</taxon>
        <taxon>ecological metagenomes</taxon>
    </lineage>
</organism>
<dbReference type="InterPro" id="IPR037094">
    <property type="entry name" value="Glyco_hydro_38_cen_sf"/>
</dbReference>
<sequence length="1019" mass="114471">MHQDTKSVEERLDRFVRDKLVPAIYRDHIPLSITAWQAPREPVAFEFATSQHFESVELGWQFGRAWSTIWLKVCGTVPENWMADQEQSLAAEIVIDFGYNTSRSGFQAEALAYDLSGRPIKAIAPKNSWLPWPYAKREIDFYLEVAANPDVAGEYTFEPTPLGDWETAPEKALYELKKLHIARRDVQVWELAQDIWTLRGLMVSLPQDSTRRHVIARAIEDMLDGVEPSDISGSAAAAREKLVGVLKSPANSSSHRIIATGHAHIDSAWLWPIRETVRKCARTFSNVLSLMDEHEDFIFSASSAQHYKWIKDSYPSVFAGIKQRVVTGQWKPVGGMWVECDGNMPGSEAMVRQFIYGQKFFRDNFGMHANEAWLPDSFGYSGALPQIVTQSGITSFLSQKMSWNQVNRMPHHTFWWEGIDGTRVFTHFPSADTYISELSGEELAHAEKNFSEKGRSTISLVPFGWGDGGGGPTREMIAAAYRTNNLEGSPKVKMGTADEFFDQARSEYESAPVWRGEMYLELHRGVLTSQHRTKHGNRRNESLLREAELWASYATLKTGAKYPSSKLEEIWESLLLMQFHDILPGTAIAWVYKEVENRHAEITQELLEIVNSSLETLANDKATGEPLQRLTANAMPTDRDNVDALSIGVVRKSAKPTSISDQGEYVVIENEELRVSVDQAGRICSLISLATNREAIAPGFPANELHLHNDNPTRWDAWDIDEHYRNSKQVLEAVDEFGVRLEVDGTALVETKRYLHSASGKISTIVQTLRLQPGAKALDIALEIDWHESEKLLKLAFPVDIHAEEVAAETQFGFVKRPTHINTSWDFARFESCQHKFLFFEERNWGVAFANDSTYGFDVQRTTESNGATVTNVRFSLLRSTKFPDPEADQGAHTIKFKVCPAATIEDAVNLGYELNFPAREIMGNRSIGPLVRSSATQVVIETVKLAEDGSGDLIVRLYESTGGRCNSRIIFAGVAEKISLTDFLEVPTSDDYVVGSSVDLQFRPFQVITLRVSGLTID</sequence>
<dbReference type="Pfam" id="PF17677">
    <property type="entry name" value="Glyco_hydro38C2"/>
    <property type="match status" value="1"/>
</dbReference>
<gene>
    <name evidence="6" type="ORF">GM51_6150</name>
</gene>
<dbReference type="Pfam" id="PF22907">
    <property type="entry name" value="Ams1-like_1st"/>
    <property type="match status" value="1"/>
</dbReference>
<reference evidence="6" key="1">
    <citation type="submission" date="2014-06" db="EMBL/GenBank/DDBJ databases">
        <title>Key roles for freshwater Actinobacteria revealed by deep metagenomic sequencing.</title>
        <authorList>
            <person name="Ghai R."/>
            <person name="Mizuno C.M."/>
            <person name="Picazo A."/>
            <person name="Camacho A."/>
            <person name="Rodriguez-Valera F."/>
        </authorList>
    </citation>
    <scope>NUCLEOTIDE SEQUENCE</scope>
</reference>
<dbReference type="InterPro" id="IPR011330">
    <property type="entry name" value="Glyco_hydro/deAcase_b/a-brl"/>
</dbReference>
<protein>
    <recommendedName>
        <fullName evidence="5">Glycoside hydrolase family 38 central domain-containing protein</fullName>
    </recommendedName>
</protein>
<dbReference type="PANTHER" id="PTHR46017:SF1">
    <property type="entry name" value="ALPHA-MANNOSIDASE 2C1"/>
    <property type="match status" value="1"/>
</dbReference>
<accession>A0A094Q6H2</accession>
<keyword evidence="4" id="KW-0326">Glycosidase</keyword>
<dbReference type="Pfam" id="PF01074">
    <property type="entry name" value="Glyco_hydro_38N"/>
    <property type="match status" value="1"/>
</dbReference>
<dbReference type="FunFam" id="1.20.1270.50:FF:000004">
    <property type="entry name" value="alpha-mannosidase 2C1 isoform X1"/>
    <property type="match status" value="1"/>
</dbReference>
<dbReference type="InterPro" id="IPR000602">
    <property type="entry name" value="Glyco_hydro_38_N"/>
</dbReference>
<dbReference type="InterPro" id="IPR015341">
    <property type="entry name" value="Glyco_hydro_38_cen"/>
</dbReference>
<dbReference type="InterPro" id="IPR054723">
    <property type="entry name" value="Ams1-like_N"/>
</dbReference>